<dbReference type="AlphaFoldDB" id="A0AB34JT78"/>
<dbReference type="PANTHER" id="PTHR48012:SF18">
    <property type="entry name" value="HAPPYHOUR, ISOFORM A"/>
    <property type="match status" value="1"/>
</dbReference>
<comment type="caution">
    <text evidence="7">The sequence shown here is derived from an EMBL/GenBank/DDBJ whole genome shotgun (WGS) entry which is preliminary data.</text>
</comment>
<keyword evidence="3 4" id="KW-0067">ATP-binding</keyword>
<accession>A0AB34JT78</accession>
<dbReference type="GO" id="GO:0004674">
    <property type="term" value="F:protein serine/threonine kinase activity"/>
    <property type="evidence" value="ECO:0007669"/>
    <property type="project" value="UniProtKB-EC"/>
</dbReference>
<dbReference type="PROSITE" id="PS00108">
    <property type="entry name" value="PROTEIN_KINASE_ST"/>
    <property type="match status" value="1"/>
</dbReference>
<dbReference type="EC" id="2.7.11.1" evidence="1"/>
<feature type="region of interest" description="Disordered" evidence="5">
    <location>
        <begin position="454"/>
        <end position="630"/>
    </location>
</feature>
<protein>
    <recommendedName>
        <fullName evidence="1">non-specific serine/threonine protein kinase</fullName>
        <ecNumber evidence="1">2.7.11.1</ecNumber>
    </recommendedName>
</protein>
<evidence type="ECO:0000256" key="2">
    <source>
        <dbReference type="ARBA" id="ARBA00022741"/>
    </source>
</evidence>
<dbReference type="GO" id="GO:0005737">
    <property type="term" value="C:cytoplasm"/>
    <property type="evidence" value="ECO:0007669"/>
    <property type="project" value="TreeGrafter"/>
</dbReference>
<dbReference type="Gene3D" id="1.10.510.10">
    <property type="entry name" value="Transferase(Phosphotransferase) domain 1"/>
    <property type="match status" value="1"/>
</dbReference>
<dbReference type="InterPro" id="IPR011009">
    <property type="entry name" value="Kinase-like_dom_sf"/>
</dbReference>
<evidence type="ECO:0000313" key="8">
    <source>
        <dbReference type="Proteomes" id="UP001515480"/>
    </source>
</evidence>
<feature type="compositionally biased region" description="Low complexity" evidence="5">
    <location>
        <begin position="359"/>
        <end position="371"/>
    </location>
</feature>
<dbReference type="Proteomes" id="UP001515480">
    <property type="component" value="Unassembled WGS sequence"/>
</dbReference>
<evidence type="ECO:0000256" key="3">
    <source>
        <dbReference type="ARBA" id="ARBA00022840"/>
    </source>
</evidence>
<keyword evidence="8" id="KW-1185">Reference proteome</keyword>
<organism evidence="7 8">
    <name type="scientific">Prymnesium parvum</name>
    <name type="common">Toxic golden alga</name>
    <dbReference type="NCBI Taxonomy" id="97485"/>
    <lineage>
        <taxon>Eukaryota</taxon>
        <taxon>Haptista</taxon>
        <taxon>Haptophyta</taxon>
        <taxon>Prymnesiophyceae</taxon>
        <taxon>Prymnesiales</taxon>
        <taxon>Prymnesiaceae</taxon>
        <taxon>Prymnesium</taxon>
    </lineage>
</organism>
<dbReference type="GO" id="GO:0005524">
    <property type="term" value="F:ATP binding"/>
    <property type="evidence" value="ECO:0007669"/>
    <property type="project" value="UniProtKB-UniRule"/>
</dbReference>
<evidence type="ECO:0000256" key="5">
    <source>
        <dbReference type="SAM" id="MobiDB-lite"/>
    </source>
</evidence>
<dbReference type="Pfam" id="PF00069">
    <property type="entry name" value="Pkinase"/>
    <property type="match status" value="1"/>
</dbReference>
<reference evidence="7 8" key="1">
    <citation type="journal article" date="2024" name="Science">
        <title>Giant polyketide synthase enzymes in the biosynthesis of giant marine polyether toxins.</title>
        <authorList>
            <person name="Fallon T.R."/>
            <person name="Shende V.V."/>
            <person name="Wierzbicki I.H."/>
            <person name="Pendleton A.L."/>
            <person name="Watervoot N.F."/>
            <person name="Auber R.P."/>
            <person name="Gonzalez D.J."/>
            <person name="Wisecaver J.H."/>
            <person name="Moore B.S."/>
        </authorList>
    </citation>
    <scope>NUCLEOTIDE SEQUENCE [LARGE SCALE GENOMIC DNA]</scope>
    <source>
        <strain evidence="7 8">12B1</strain>
    </source>
</reference>
<proteinExistence type="predicted"/>
<dbReference type="SMART" id="SM00220">
    <property type="entry name" value="S_TKc"/>
    <property type="match status" value="1"/>
</dbReference>
<keyword evidence="2 4" id="KW-0547">Nucleotide-binding</keyword>
<dbReference type="PROSITE" id="PS00107">
    <property type="entry name" value="PROTEIN_KINASE_ATP"/>
    <property type="match status" value="1"/>
</dbReference>
<evidence type="ECO:0000259" key="6">
    <source>
        <dbReference type="PROSITE" id="PS50011"/>
    </source>
</evidence>
<dbReference type="InterPro" id="IPR050629">
    <property type="entry name" value="STE20/SPS1-PAK"/>
</dbReference>
<dbReference type="PROSITE" id="PS50011">
    <property type="entry name" value="PROTEIN_KINASE_DOM"/>
    <property type="match status" value="1"/>
</dbReference>
<evidence type="ECO:0000256" key="4">
    <source>
        <dbReference type="PROSITE-ProRule" id="PRU10141"/>
    </source>
</evidence>
<dbReference type="GO" id="GO:0035556">
    <property type="term" value="P:intracellular signal transduction"/>
    <property type="evidence" value="ECO:0007669"/>
    <property type="project" value="TreeGrafter"/>
</dbReference>
<name>A0AB34JT78_PRYPA</name>
<feature type="region of interest" description="Disordered" evidence="5">
    <location>
        <begin position="359"/>
        <end position="381"/>
    </location>
</feature>
<evidence type="ECO:0000256" key="1">
    <source>
        <dbReference type="ARBA" id="ARBA00012513"/>
    </source>
</evidence>
<dbReference type="InterPro" id="IPR008271">
    <property type="entry name" value="Ser/Thr_kinase_AS"/>
</dbReference>
<feature type="domain" description="Protein kinase" evidence="6">
    <location>
        <begin position="21"/>
        <end position="277"/>
    </location>
</feature>
<dbReference type="InterPro" id="IPR000719">
    <property type="entry name" value="Prot_kinase_dom"/>
</dbReference>
<gene>
    <name evidence="7" type="ORF">AB1Y20_019120</name>
</gene>
<dbReference type="PANTHER" id="PTHR48012">
    <property type="entry name" value="STERILE20-LIKE KINASE, ISOFORM B-RELATED"/>
    <property type="match status" value="1"/>
</dbReference>
<evidence type="ECO:0000313" key="7">
    <source>
        <dbReference type="EMBL" id="KAL1524212.1"/>
    </source>
</evidence>
<dbReference type="SUPFAM" id="SSF56112">
    <property type="entry name" value="Protein kinase-like (PK-like)"/>
    <property type="match status" value="1"/>
</dbReference>
<dbReference type="EMBL" id="JBGBPQ010000005">
    <property type="protein sequence ID" value="KAL1524212.1"/>
    <property type="molecule type" value="Genomic_DNA"/>
</dbReference>
<feature type="binding site" evidence="4">
    <location>
        <position position="50"/>
    </location>
    <ligand>
        <name>ATP</name>
        <dbReference type="ChEBI" id="CHEBI:30616"/>
    </ligand>
</feature>
<sequence>MAEAGPSNALDPIRQDPTLLYDFERCIGKGSYGKVYRAIAKSDGQPVAFKVMPLEEGEDALSAEIERELLSLRDCSDSRVVQYFAAYIQENRLWIAMECCLCSTQGVMRAGQEHLQEDEIAAVCAEALRGLMYLHKVKQIIHRDVKAANILLTERAEVKLADFGVSARLSGTLTKRNTVIGTPMWMSPEMIEAGQYDHRTDIWSLGITAIELAQMEPPLFDVTPAVRVLFLIPSRPAPTLQEPSKWSPEFNEFVSRCLSKDPALRPDAKGALESAFAANAEGSGQPVLQRVVARYMASSFKDSRNAAGGTFGTFGHTLRCDDTCGGRSAQGTMPRGIVSDDLPACCGGTLLSKATVARRASAPPESAPRGAIAPDDTTVPSEDVLAATRRMLRGEEATPRSGQRTYVRDMASTLYTGTVWAGGSGSSDYAMEAEMGVDELHDALESFSFMADYDRSGDEESQPSTPHGSSKSDDTFGVTRKVVVPPGSPPKKPADGTSALGCASLQLPSPALSAGSESTDAKDAKAPGSAVSRLPDTPPGTLHWGAQPVLPISPSLLGLPELEANDDADRHNTLPPGPIAWSCEGAVDGSPSPPSPDTTENNRSRRSTSGTFVRIASRKLGLLSPQKSSK</sequence>
<feature type="compositionally biased region" description="Polar residues" evidence="5">
    <location>
        <begin position="597"/>
        <end position="611"/>
    </location>
</feature>
<dbReference type="InterPro" id="IPR017441">
    <property type="entry name" value="Protein_kinase_ATP_BS"/>
</dbReference>